<dbReference type="Pfam" id="PF08264">
    <property type="entry name" value="Anticodon_1"/>
    <property type="match status" value="1"/>
</dbReference>
<comment type="subunit">
    <text evidence="9">Monomer.</text>
</comment>
<evidence type="ECO:0000256" key="5">
    <source>
        <dbReference type="ARBA" id="ARBA00022917"/>
    </source>
</evidence>
<comment type="similarity">
    <text evidence="9">Belongs to the class-I aminoacyl-tRNA synthetase family. ValS type 1 subfamily.</text>
</comment>
<feature type="domain" description="Methionyl/Valyl/Leucyl/Isoleucyl-tRNA synthetase anticodon-binding" evidence="11">
    <location>
        <begin position="1381"/>
        <end position="1512"/>
    </location>
</feature>
<evidence type="ECO:0000313" key="13">
    <source>
        <dbReference type="Proteomes" id="UP001431935"/>
    </source>
</evidence>
<comment type="function">
    <text evidence="9">Catalyzes the attachment of valine to tRNA(Val). As ValRS can inadvertently accommodate and process structurally similar amino acids such as threonine, to avoid such errors, it has a 'posttransfer' editing activity that hydrolyzes mischarged Thr-tRNA(Val) in a tRNA-dependent manner.</text>
</comment>
<dbReference type="PANTHER" id="PTHR11946">
    <property type="entry name" value="VALYL-TRNA SYNTHETASES"/>
    <property type="match status" value="1"/>
</dbReference>
<dbReference type="PROSITE" id="PS00178">
    <property type="entry name" value="AA_TRNA_LIGASE_I"/>
    <property type="match status" value="1"/>
</dbReference>
<dbReference type="PRINTS" id="PR00986">
    <property type="entry name" value="TRNASYNTHVAL"/>
</dbReference>
<feature type="domain" description="Aminoacyl-tRNA synthetase class Ia" evidence="10">
    <location>
        <begin position="803"/>
        <end position="1207"/>
    </location>
</feature>
<dbReference type="CDD" id="cd07962">
    <property type="entry name" value="Anticodon_Ia_Val"/>
    <property type="match status" value="1"/>
</dbReference>
<reference evidence="12" key="1">
    <citation type="submission" date="2024-01" db="EMBL/GenBank/DDBJ databases">
        <title>Complete genome sequence of Mycoplasma gateae strain 3700.</title>
        <authorList>
            <person name="Spergser J."/>
        </authorList>
    </citation>
    <scope>NUCLEOTIDE SEQUENCE [LARGE SCALE GENOMIC DNA]</scope>
    <source>
        <strain evidence="12">3700</strain>
    </source>
</reference>
<dbReference type="Pfam" id="PF00133">
    <property type="entry name" value="tRNA-synt_1"/>
    <property type="match status" value="2"/>
</dbReference>
<feature type="coiled-coil region" evidence="9">
    <location>
        <begin position="1557"/>
        <end position="1619"/>
    </location>
</feature>
<evidence type="ECO:0000259" key="11">
    <source>
        <dbReference type="Pfam" id="PF08264"/>
    </source>
</evidence>
<dbReference type="CDD" id="cd00817">
    <property type="entry name" value="ValRS_core"/>
    <property type="match status" value="1"/>
</dbReference>
<feature type="short sequence motif" description="'HIGH' region" evidence="9">
    <location>
        <begin position="830"/>
        <end position="840"/>
    </location>
</feature>
<dbReference type="EC" id="6.1.1.9" evidence="9"/>
<dbReference type="InterPro" id="IPR001412">
    <property type="entry name" value="aa-tRNA-synth_I_CS"/>
</dbReference>
<accession>A0ABZ2AI43</accession>
<dbReference type="SUPFAM" id="SSF46589">
    <property type="entry name" value="tRNA-binding arm"/>
    <property type="match status" value="1"/>
</dbReference>
<dbReference type="HAMAP" id="MF_02004">
    <property type="entry name" value="Val_tRNA_synth_type1"/>
    <property type="match status" value="1"/>
</dbReference>
<feature type="binding site" evidence="9">
    <location>
        <position position="1303"/>
    </location>
    <ligand>
        <name>ATP</name>
        <dbReference type="ChEBI" id="CHEBI:30616"/>
    </ligand>
</feature>
<dbReference type="Gene3D" id="1.10.287.380">
    <property type="entry name" value="Valyl-tRNA synthetase, C-terminal domain"/>
    <property type="match status" value="1"/>
</dbReference>
<evidence type="ECO:0000256" key="1">
    <source>
        <dbReference type="ARBA" id="ARBA00022490"/>
    </source>
</evidence>
<comment type="domain">
    <text evidence="9">ValRS has two distinct active sites: one for aminoacylation and one for editing. The misactivated threonine is translocated from the active site to the editing site.</text>
</comment>
<keyword evidence="4 9" id="KW-0067">ATP-binding</keyword>
<keyword evidence="13" id="KW-1185">Reference proteome</keyword>
<dbReference type="InterPro" id="IPR033705">
    <property type="entry name" value="Anticodon_Ia_Val"/>
</dbReference>
<dbReference type="SUPFAM" id="SSF50677">
    <property type="entry name" value="ValRS/IleRS/LeuRS editing domain"/>
    <property type="match status" value="1"/>
</dbReference>
<keyword evidence="5 9" id="KW-0648">Protein biosynthesis</keyword>
<dbReference type="Proteomes" id="UP001431935">
    <property type="component" value="Chromosome"/>
</dbReference>
<dbReference type="InterPro" id="IPR002300">
    <property type="entry name" value="aa-tRNA-synth_Ia"/>
</dbReference>
<name>A0ABZ2AI43_9BACT</name>
<feature type="short sequence motif" description="'KMSKS' region" evidence="9">
    <location>
        <begin position="1300"/>
        <end position="1304"/>
    </location>
</feature>
<keyword evidence="7 9" id="KW-0030">Aminoacyl-tRNA synthetase</keyword>
<gene>
    <name evidence="9" type="primary">valS</name>
    <name evidence="12" type="ORF">V2E26_02175</name>
</gene>
<evidence type="ECO:0000256" key="4">
    <source>
        <dbReference type="ARBA" id="ARBA00022840"/>
    </source>
</evidence>
<keyword evidence="6 9" id="KW-0175">Coiled coil</keyword>
<comment type="domain">
    <text evidence="9">The C-terminal coiled-coil domain is crucial for aminoacylation activity.</text>
</comment>
<dbReference type="PANTHER" id="PTHR11946:SF93">
    <property type="entry name" value="VALINE--TRNA LIGASE, CHLOROPLASTIC_MITOCHONDRIAL 2"/>
    <property type="match status" value="1"/>
</dbReference>
<dbReference type="InterPro" id="IPR009080">
    <property type="entry name" value="tRNAsynth_Ia_anticodon-bd"/>
</dbReference>
<dbReference type="EMBL" id="CP143578">
    <property type="protein sequence ID" value="WVN21200.1"/>
    <property type="molecule type" value="Genomic_DNA"/>
</dbReference>
<dbReference type="InterPro" id="IPR037118">
    <property type="entry name" value="Val-tRNA_synth_C_sf"/>
</dbReference>
<keyword evidence="1 9" id="KW-0963">Cytoplasm</keyword>
<evidence type="ECO:0000259" key="10">
    <source>
        <dbReference type="Pfam" id="PF00133"/>
    </source>
</evidence>
<dbReference type="RefSeq" id="WP_330463239.1">
    <property type="nucleotide sequence ID" value="NZ_CP143578.1"/>
</dbReference>
<comment type="catalytic activity">
    <reaction evidence="8 9">
        <text>tRNA(Val) + L-valine + ATP = L-valyl-tRNA(Val) + AMP + diphosphate</text>
        <dbReference type="Rhea" id="RHEA:10704"/>
        <dbReference type="Rhea" id="RHEA-COMP:9672"/>
        <dbReference type="Rhea" id="RHEA-COMP:9708"/>
        <dbReference type="ChEBI" id="CHEBI:30616"/>
        <dbReference type="ChEBI" id="CHEBI:33019"/>
        <dbReference type="ChEBI" id="CHEBI:57762"/>
        <dbReference type="ChEBI" id="CHEBI:78442"/>
        <dbReference type="ChEBI" id="CHEBI:78537"/>
        <dbReference type="ChEBI" id="CHEBI:456215"/>
        <dbReference type="EC" id="6.1.1.9"/>
    </reaction>
</comment>
<comment type="subcellular location">
    <subcellularLocation>
        <location evidence="9">Cytoplasm</location>
    </subcellularLocation>
</comment>
<organism evidence="12 13">
    <name type="scientific">Metamycoplasma gateae</name>
    <dbReference type="NCBI Taxonomy" id="35769"/>
    <lineage>
        <taxon>Bacteria</taxon>
        <taxon>Bacillati</taxon>
        <taxon>Mycoplasmatota</taxon>
        <taxon>Mycoplasmoidales</taxon>
        <taxon>Metamycoplasmataceae</taxon>
        <taxon>Metamycoplasma</taxon>
    </lineage>
</organism>
<dbReference type="NCBIfam" id="NF004349">
    <property type="entry name" value="PRK05729.1"/>
    <property type="match status" value="1"/>
</dbReference>
<keyword evidence="3 9" id="KW-0547">Nucleotide-binding</keyword>
<dbReference type="InterPro" id="IPR013155">
    <property type="entry name" value="M/V/L/I-tRNA-synth_anticd-bd"/>
</dbReference>
<dbReference type="GO" id="GO:0004832">
    <property type="term" value="F:valine-tRNA ligase activity"/>
    <property type="evidence" value="ECO:0007669"/>
    <property type="project" value="UniProtKB-EC"/>
</dbReference>
<dbReference type="SUPFAM" id="SSF52374">
    <property type="entry name" value="Nucleotidylyl transferase"/>
    <property type="match status" value="1"/>
</dbReference>
<proteinExistence type="inferred from homology"/>
<dbReference type="Gene3D" id="3.40.50.620">
    <property type="entry name" value="HUPs"/>
    <property type="match status" value="2"/>
</dbReference>
<evidence type="ECO:0000256" key="2">
    <source>
        <dbReference type="ARBA" id="ARBA00022598"/>
    </source>
</evidence>
<dbReference type="NCBIfam" id="TIGR00422">
    <property type="entry name" value="valS"/>
    <property type="match status" value="1"/>
</dbReference>
<dbReference type="InterPro" id="IPR002303">
    <property type="entry name" value="Valyl-tRNA_ligase"/>
</dbReference>
<sequence length="1625" mass="192728">MDRKRIVGLRVLELKKRLRVKENNKKVFKTLVHNLNFKLSKSSILGIVGNDDSAKNAIFKLLTNNKSSNSSYQGFIEFKQSDEKYSLINNNDILYKSNLSYAFENDDLFENKTKETVFSYLEKYFKNSNVINLLTTVLNKKWDDFYQDSKYHLHLKYSEIYFDLQTEIQSLLKELKELLLIHEKEHLEKSDRNDHILLIQDISRLIKQIIKIIQSNEIDFFNFLEKTINNYESGKTLLNYKEYKLAKKKYTDLLNNKKAKENSLNSKKSIWQRALQSLEIIKFKNTKKMAVRKYFYKLKQDFLQEINFNKFHLKRNLKPESFLHYYSRYYINKIYFNFFKKNITQIQFLNHSMFIDFVKEFNDLRDSMITEINNLGPTGTKRKLKKQIHQVSKTMLANNSKMYFERFKILKQEIEEKTEEIILSNYILEEDNKNQETFKIHDLKMYEYDVFEKEAEYHWNIESHGKVIKHQTKEINDKATPIYLKNAKELKIIDKKIDQLLNYLIILNTDDTTDTELVSADPFFKSLNLLKESKGLLLQLFNQFSSYKKFVENSIDVKVQVPKLILKSSIYKVLNNSNISLEKFAMNLSYLTLDEKISLELNKLIFNNPSLLIVGNNIKKLNEDYQFKILSQINTYILDKEALGIYLLDNVNIASKLTTDLNILYNSRIIEQGKTNIIMDNPINPILKKQLGKEEENLDKYYNDFIKKINDFENIFKYEIEPDHYVWCKWYQLTNWINKHNTKNQKLRDLFLFDREEKNTFKKIDNKQEYSEQIIIDITKKINNKTGDNMDKNFNHKLVEKGMHQKWIDMKSFSSHDLDKKPFTIILPPPNVTGKLHIGHALDTYIQDTIIRYKKIKGFDVMWVAGKDHAGIATQAVVEKRLAEQGKNKYQLGREKFIEEIWKWKEEYSNNINKQWAKLGLALDYTSERFTLDNDANEAVLKVFVDMFERGLIYRDTKAIIWDPKLKTALSNIEVVPVETKQKMYYIKYPIKGMKQNLLVATTRVETMFSDVALALNPNDKRFKELKDLKIIHPLTNKEMPIISSDSIDLEFGTGVMKVSAHAIDDIEIIKRNNLEINECINDNGLMNSLAGNFEGLDRFEARSKIANYLEKNGFIEKIEETTSIVSHSERSKEPIEILVKPQWFVKMKSLSDDLLRNLDSSNGVKIIPNKFKDNLVKWMENVHDWTISRQIWWGHRIPAWYKDNKILVQIKSPGEGWVQESDVLDTWFSSALAPFVFLGWPQSTEKLKRYFPTSLLVTGYDIIFFWVSRMYFQSLEFMNDIPFEEVLLHGLVRDSQGRKMSKSLGNGIDPIKVIDEYGSDVLKMSLIFNCTPGLDINFGDEKIQASRLFINKFWNIARLIKAIPVDIKEKIDFSKLDDFDKWIFSEFIKMSKNIDEAMKKYEFTIVYKHIQDFIINKFSSWYLEFLKFKKNNYFIHYLFKEILITLHPYMPFLTDYIFQQIYYEELLENELSNFEVDEEFDTNKINNLIELITLLRKYREDKQISKSETLSYFVEGLQISLSSQLIIFKLSNFTFNENKDFSIKTSFGNVYIYQREEDKANEIIELNKLIEKTKEEILFNEKFINNPKFMQNASPDKIKEKEEKLSMYRKNLEFYEEELKKKSK</sequence>
<dbReference type="SUPFAM" id="SSF47323">
    <property type="entry name" value="Anticodon-binding domain of a subclass of class I aminoacyl-tRNA synthetases"/>
    <property type="match status" value="1"/>
</dbReference>
<evidence type="ECO:0000313" key="12">
    <source>
        <dbReference type="EMBL" id="WVN21200.1"/>
    </source>
</evidence>
<evidence type="ECO:0000256" key="8">
    <source>
        <dbReference type="ARBA" id="ARBA00047552"/>
    </source>
</evidence>
<dbReference type="InterPro" id="IPR010978">
    <property type="entry name" value="tRNA-bd_arm"/>
</dbReference>
<dbReference type="InterPro" id="IPR009008">
    <property type="entry name" value="Val/Leu/Ile-tRNA-synth_edit"/>
</dbReference>
<evidence type="ECO:0000256" key="6">
    <source>
        <dbReference type="ARBA" id="ARBA00023054"/>
    </source>
</evidence>
<evidence type="ECO:0000256" key="3">
    <source>
        <dbReference type="ARBA" id="ARBA00022741"/>
    </source>
</evidence>
<feature type="domain" description="Aminoacyl-tRNA synthetase class Ia" evidence="10">
    <location>
        <begin position="1210"/>
        <end position="1339"/>
    </location>
</feature>
<dbReference type="InterPro" id="IPR014729">
    <property type="entry name" value="Rossmann-like_a/b/a_fold"/>
</dbReference>
<protein>
    <recommendedName>
        <fullName evidence="9">Valine--tRNA ligase</fullName>
        <ecNumber evidence="9">6.1.1.9</ecNumber>
    </recommendedName>
    <alternativeName>
        <fullName evidence="9">Valyl-tRNA synthetase</fullName>
        <shortName evidence="9">ValRS</shortName>
    </alternativeName>
</protein>
<evidence type="ECO:0000256" key="9">
    <source>
        <dbReference type="HAMAP-Rule" id="MF_02004"/>
    </source>
</evidence>
<dbReference type="Gene3D" id="1.10.730.10">
    <property type="entry name" value="Isoleucyl-tRNA Synthetase, Domain 1"/>
    <property type="match status" value="1"/>
</dbReference>
<keyword evidence="2 9" id="KW-0436">Ligase</keyword>
<evidence type="ECO:0000256" key="7">
    <source>
        <dbReference type="ARBA" id="ARBA00023146"/>
    </source>
</evidence>